<dbReference type="PANTHER" id="PTHR43289:SF33">
    <property type="entry name" value="SERINE_THREONINE KINASE 31"/>
    <property type="match status" value="1"/>
</dbReference>
<dbReference type="Gene3D" id="1.10.510.10">
    <property type="entry name" value="Transferase(Phosphotransferase) domain 1"/>
    <property type="match status" value="1"/>
</dbReference>
<reference evidence="8" key="1">
    <citation type="journal article" date="2019" name="Int. J. Syst. Evol. Microbiol.">
        <title>The Global Catalogue of Microorganisms (GCM) 10K type strain sequencing project: providing services to taxonomists for standard genome sequencing and annotation.</title>
        <authorList>
            <consortium name="The Broad Institute Genomics Platform"/>
            <consortium name="The Broad Institute Genome Sequencing Center for Infectious Disease"/>
            <person name="Wu L."/>
            <person name="Ma J."/>
        </authorList>
    </citation>
    <scope>NUCLEOTIDE SEQUENCE [LARGE SCALE GENOMIC DNA]</scope>
    <source>
        <strain evidence="8">JCM 18401</strain>
    </source>
</reference>
<dbReference type="EMBL" id="BAABJZ010000016">
    <property type="protein sequence ID" value="GAA4880027.1"/>
    <property type="molecule type" value="Genomic_DNA"/>
</dbReference>
<evidence type="ECO:0000313" key="8">
    <source>
        <dbReference type="Proteomes" id="UP001499988"/>
    </source>
</evidence>
<evidence type="ECO:0000256" key="1">
    <source>
        <dbReference type="ARBA" id="ARBA00022679"/>
    </source>
</evidence>
<evidence type="ECO:0000256" key="4">
    <source>
        <dbReference type="ARBA" id="ARBA00022840"/>
    </source>
</evidence>
<dbReference type="PANTHER" id="PTHR43289">
    <property type="entry name" value="MITOGEN-ACTIVATED PROTEIN KINASE KINASE KINASE 20-RELATED"/>
    <property type="match status" value="1"/>
</dbReference>
<dbReference type="SUPFAM" id="SSF56112">
    <property type="entry name" value="Protein kinase-like (PK-like)"/>
    <property type="match status" value="1"/>
</dbReference>
<keyword evidence="3" id="KW-0418">Kinase</keyword>
<protein>
    <recommendedName>
        <fullName evidence="6">Protein kinase domain-containing protein</fullName>
    </recommendedName>
</protein>
<dbReference type="InterPro" id="IPR011009">
    <property type="entry name" value="Kinase-like_dom_sf"/>
</dbReference>
<keyword evidence="4 5" id="KW-0067">ATP-binding</keyword>
<dbReference type="InterPro" id="IPR000719">
    <property type="entry name" value="Prot_kinase_dom"/>
</dbReference>
<keyword evidence="1" id="KW-0808">Transferase</keyword>
<evidence type="ECO:0000256" key="3">
    <source>
        <dbReference type="ARBA" id="ARBA00022777"/>
    </source>
</evidence>
<name>A0ABP9EJD9_9GAMM</name>
<dbReference type="SMART" id="SM00220">
    <property type="entry name" value="S_TKc"/>
    <property type="match status" value="1"/>
</dbReference>
<proteinExistence type="predicted"/>
<accession>A0ABP9EJD9</accession>
<feature type="binding site" evidence="5">
    <location>
        <position position="42"/>
    </location>
    <ligand>
        <name>ATP</name>
        <dbReference type="ChEBI" id="CHEBI:30616"/>
    </ligand>
</feature>
<organism evidence="7 8">
    <name type="scientific">Ferrimonas pelagia</name>
    <dbReference type="NCBI Taxonomy" id="1177826"/>
    <lineage>
        <taxon>Bacteria</taxon>
        <taxon>Pseudomonadati</taxon>
        <taxon>Pseudomonadota</taxon>
        <taxon>Gammaproteobacteria</taxon>
        <taxon>Alteromonadales</taxon>
        <taxon>Ferrimonadaceae</taxon>
        <taxon>Ferrimonas</taxon>
    </lineage>
</organism>
<evidence type="ECO:0000259" key="6">
    <source>
        <dbReference type="PROSITE" id="PS50011"/>
    </source>
</evidence>
<sequence>MENFGSYFIEPLGKIGQGGFGYVEKIKLYNSTMSPCGTFARKVFSPSSSVLAQVSKDDLKRRFIREAMYQSKCTHKNVNYICLLNKHADNPYFVMDLAVCDLASDITNCALTDLQKIEVVKMISQGILRIHNKGFLHRDLKPQNILRMPSGAYAISDFGLVKNTDSAANTTALTAIGQAMGTPRYMAPEILYNAEYSIKTDIFSLGKVAEDLNIQDDDFRQLIAGCSSMDEKQRYDSIDAFIQDVASLQVQRGVRHA</sequence>
<evidence type="ECO:0000256" key="2">
    <source>
        <dbReference type="ARBA" id="ARBA00022741"/>
    </source>
</evidence>
<evidence type="ECO:0000256" key="5">
    <source>
        <dbReference type="PROSITE-ProRule" id="PRU10141"/>
    </source>
</evidence>
<comment type="caution">
    <text evidence="7">The sequence shown here is derived from an EMBL/GenBank/DDBJ whole genome shotgun (WGS) entry which is preliminary data.</text>
</comment>
<gene>
    <name evidence="7" type="ORF">GCM10023333_12680</name>
</gene>
<dbReference type="Proteomes" id="UP001499988">
    <property type="component" value="Unassembled WGS sequence"/>
</dbReference>
<dbReference type="PROSITE" id="PS00107">
    <property type="entry name" value="PROTEIN_KINASE_ATP"/>
    <property type="match status" value="1"/>
</dbReference>
<dbReference type="RefSeq" id="WP_345334509.1">
    <property type="nucleotide sequence ID" value="NZ_BAABJZ010000016.1"/>
</dbReference>
<keyword evidence="2 5" id="KW-0547">Nucleotide-binding</keyword>
<dbReference type="PROSITE" id="PS50011">
    <property type="entry name" value="PROTEIN_KINASE_DOM"/>
    <property type="match status" value="1"/>
</dbReference>
<feature type="domain" description="Protein kinase" evidence="6">
    <location>
        <begin position="9"/>
        <end position="257"/>
    </location>
</feature>
<dbReference type="InterPro" id="IPR017441">
    <property type="entry name" value="Protein_kinase_ATP_BS"/>
</dbReference>
<evidence type="ECO:0000313" key="7">
    <source>
        <dbReference type="EMBL" id="GAA4880027.1"/>
    </source>
</evidence>
<keyword evidence="8" id="KW-1185">Reference proteome</keyword>
<dbReference type="Pfam" id="PF00069">
    <property type="entry name" value="Pkinase"/>
    <property type="match status" value="1"/>
</dbReference>